<dbReference type="Proteomes" id="UP000507222">
    <property type="component" value="Unassembled WGS sequence"/>
</dbReference>
<name>A0A6J5UUH8_PRUAR</name>
<dbReference type="InterPro" id="IPR044674">
    <property type="entry name" value="EDEM1/2/3"/>
</dbReference>
<dbReference type="GO" id="GO:1904380">
    <property type="term" value="P:endoplasmic reticulum mannose trimming"/>
    <property type="evidence" value="ECO:0007669"/>
    <property type="project" value="InterPro"/>
</dbReference>
<evidence type="ECO:0000313" key="6">
    <source>
        <dbReference type="Proteomes" id="UP000507222"/>
    </source>
</evidence>
<evidence type="ECO:0008006" key="7">
    <source>
        <dbReference type="Google" id="ProtNLM"/>
    </source>
</evidence>
<evidence type="ECO:0000256" key="2">
    <source>
        <dbReference type="ARBA" id="ARBA00007658"/>
    </source>
</evidence>
<keyword evidence="3" id="KW-0256">Endoplasmic reticulum</keyword>
<protein>
    <recommendedName>
        <fullName evidence="7">Alpha-1,2-Mannosidase</fullName>
    </recommendedName>
</protein>
<comment type="subcellular location">
    <subcellularLocation>
        <location evidence="1">Endoplasmic reticulum</location>
    </subcellularLocation>
</comment>
<dbReference type="InterPro" id="IPR036026">
    <property type="entry name" value="Seven-hairpin_glycosidases"/>
</dbReference>
<dbReference type="PANTHER" id="PTHR45679">
    <property type="entry name" value="ER DEGRADATION-ENHANCING ALPHA-MANNOSIDASE-LIKE PROTEIN 2"/>
    <property type="match status" value="1"/>
</dbReference>
<dbReference type="GO" id="GO:0005975">
    <property type="term" value="P:carbohydrate metabolic process"/>
    <property type="evidence" value="ECO:0007669"/>
    <property type="project" value="InterPro"/>
</dbReference>
<dbReference type="Pfam" id="PF01532">
    <property type="entry name" value="Glyco_hydro_47"/>
    <property type="match status" value="1"/>
</dbReference>
<reference evidence="5 6" key="1">
    <citation type="submission" date="2020-05" db="EMBL/GenBank/DDBJ databases">
        <authorList>
            <person name="Campoy J."/>
            <person name="Schneeberger K."/>
            <person name="Spophaly S."/>
        </authorList>
    </citation>
    <scope>NUCLEOTIDE SEQUENCE [LARGE SCALE GENOMIC DNA]</scope>
    <source>
        <strain evidence="5">PruArmRojPasFocal</strain>
    </source>
</reference>
<dbReference type="AlphaFoldDB" id="A0A6J5UUH8"/>
<dbReference type="GO" id="GO:0004571">
    <property type="term" value="F:mannosyl-oligosaccharide 1,2-alpha-mannosidase activity"/>
    <property type="evidence" value="ECO:0007669"/>
    <property type="project" value="InterPro"/>
</dbReference>
<proteinExistence type="inferred from homology"/>
<comment type="similarity">
    <text evidence="2">Belongs to the glycosyl hydrolase 47 family.</text>
</comment>
<dbReference type="SUPFAM" id="SSF48225">
    <property type="entry name" value="Seven-hairpin glycosidases"/>
    <property type="match status" value="1"/>
</dbReference>
<dbReference type="GO" id="GO:0016020">
    <property type="term" value="C:membrane"/>
    <property type="evidence" value="ECO:0007669"/>
    <property type="project" value="InterPro"/>
</dbReference>
<keyword evidence="4" id="KW-0325">Glycoprotein</keyword>
<evidence type="ECO:0000256" key="1">
    <source>
        <dbReference type="ARBA" id="ARBA00004240"/>
    </source>
</evidence>
<dbReference type="GO" id="GO:0044322">
    <property type="term" value="C:endoplasmic reticulum quality control compartment"/>
    <property type="evidence" value="ECO:0007669"/>
    <property type="project" value="GOC"/>
</dbReference>
<accession>A0A6J5UUH8</accession>
<dbReference type="InterPro" id="IPR001382">
    <property type="entry name" value="Glyco_hydro_47"/>
</dbReference>
<dbReference type="GO" id="GO:0005509">
    <property type="term" value="F:calcium ion binding"/>
    <property type="evidence" value="ECO:0007669"/>
    <property type="project" value="InterPro"/>
</dbReference>
<evidence type="ECO:0000313" key="5">
    <source>
        <dbReference type="EMBL" id="CAB4278875.1"/>
    </source>
</evidence>
<evidence type="ECO:0000256" key="3">
    <source>
        <dbReference type="ARBA" id="ARBA00022824"/>
    </source>
</evidence>
<dbReference type="InterPro" id="IPR012341">
    <property type="entry name" value="6hp_glycosidase-like_sf"/>
</dbReference>
<organism evidence="5 6">
    <name type="scientific">Prunus armeniaca</name>
    <name type="common">Apricot</name>
    <name type="synonym">Armeniaca vulgaris</name>
    <dbReference type="NCBI Taxonomy" id="36596"/>
    <lineage>
        <taxon>Eukaryota</taxon>
        <taxon>Viridiplantae</taxon>
        <taxon>Streptophyta</taxon>
        <taxon>Embryophyta</taxon>
        <taxon>Tracheophyta</taxon>
        <taxon>Spermatophyta</taxon>
        <taxon>Magnoliopsida</taxon>
        <taxon>eudicotyledons</taxon>
        <taxon>Gunneridae</taxon>
        <taxon>Pentapetalae</taxon>
        <taxon>rosids</taxon>
        <taxon>fabids</taxon>
        <taxon>Rosales</taxon>
        <taxon>Rosaceae</taxon>
        <taxon>Amygdaloideae</taxon>
        <taxon>Amygdaleae</taxon>
        <taxon>Prunus</taxon>
    </lineage>
</organism>
<dbReference type="PANTHER" id="PTHR45679:SF5">
    <property type="entry name" value="ER DEGRADATION-ENHANCING ALPHA-MANNOSIDASE-LIKE PROTEIN 1"/>
    <property type="match status" value="1"/>
</dbReference>
<gene>
    <name evidence="5" type="ORF">CURHAP_LOCUS30752</name>
</gene>
<dbReference type="EMBL" id="CAEKDK010000005">
    <property type="protein sequence ID" value="CAB4278875.1"/>
    <property type="molecule type" value="Genomic_DNA"/>
</dbReference>
<evidence type="ECO:0000256" key="4">
    <source>
        <dbReference type="ARBA" id="ARBA00023180"/>
    </source>
</evidence>
<dbReference type="Gene3D" id="1.50.10.10">
    <property type="match status" value="1"/>
</dbReference>
<sequence>MGNNTEFQSTVIWLSENLMLVDARVNLVECNIRVLGGLVSGHLLATDSTDRLGERSGFVCKKDIRLPINAKFRGPYGVMENETTETSTSGCGSLILEMGALSQLTGDPKYESAALRALVEFTWYKHWMYQLGNGLNIQLGLGLEYFRHGPRYSTIP</sequence>